<evidence type="ECO:0000256" key="5">
    <source>
        <dbReference type="ARBA" id="ARBA00022490"/>
    </source>
</evidence>
<dbReference type="OrthoDB" id="409189at2759"/>
<dbReference type="GO" id="GO:0009235">
    <property type="term" value="P:cobalamin metabolic process"/>
    <property type="evidence" value="ECO:0007669"/>
    <property type="project" value="TreeGrafter"/>
</dbReference>
<evidence type="ECO:0000256" key="7">
    <source>
        <dbReference type="ARBA" id="ARBA00022643"/>
    </source>
</evidence>
<evidence type="ECO:0000256" key="3">
    <source>
        <dbReference type="ARBA" id="ARBA00004496"/>
    </source>
</evidence>
<dbReference type="PANTHER" id="PTHR31457:SF2">
    <property type="entry name" value="CYANOCOBALAMIN REDUCTASE _ ALKYLCOBALAMIN DEALKYLASE"/>
    <property type="match status" value="1"/>
</dbReference>
<evidence type="ECO:0000256" key="11">
    <source>
        <dbReference type="ARBA" id="ARBA00031313"/>
    </source>
</evidence>
<evidence type="ECO:0000256" key="6">
    <source>
        <dbReference type="ARBA" id="ARBA00022630"/>
    </source>
</evidence>
<proteinExistence type="inferred from homology"/>
<dbReference type="Proteomes" id="UP000279833">
    <property type="component" value="Unassembled WGS sequence"/>
</dbReference>
<evidence type="ECO:0000313" key="12">
    <source>
        <dbReference type="EMBL" id="VDO75603.1"/>
    </source>
</evidence>
<name>A0A183JIR3_9TREM</name>
<reference evidence="12 13" key="2">
    <citation type="submission" date="2018-11" db="EMBL/GenBank/DDBJ databases">
        <authorList>
            <consortium name="Pathogen Informatics"/>
        </authorList>
    </citation>
    <scope>NUCLEOTIDE SEQUENCE [LARGE SCALE GENOMIC DNA]</scope>
    <source>
        <strain evidence="12">Dakar</strain>
        <strain evidence="13">Dakar, Senegal</strain>
    </source>
</reference>
<reference evidence="14" key="1">
    <citation type="submission" date="2016-06" db="UniProtKB">
        <authorList>
            <consortium name="WormBaseParasite"/>
        </authorList>
    </citation>
    <scope>IDENTIFICATION</scope>
</reference>
<dbReference type="WBParaSite" id="SCUD_0000258701-mRNA-1">
    <property type="protein sequence ID" value="SCUD_0000258701-mRNA-1"/>
    <property type="gene ID" value="SCUD_0000258701"/>
</dbReference>
<keyword evidence="6" id="KW-0285">Flavoprotein</keyword>
<sequence>MNNPSGGKDSSLVQCILKELAEELSPYGFDISPFLSGWYDANISSKVRLGSDLAPYEDCLCICLISSPQMFEKTFIPTVFDWCKESGIESLDNVLKCLKTRFCGSRFLPGSDDPFDWTVFIRLQKALSNSVQNLKLNLTPDESTKLNNAEWIPDYSIRPVTRLPYVHVQTAGHVSGMAYFHQPSDSIKKKGGSYSGVSLHPYYGGWFGFRGIYIFPNLRYPTLPRQNPLSPIYSENEQLPDELLEHVLHEYNCCWNENKWRDYKLPDTIDHRYSSNALAYFSTPPPERVQFVRNWFARYKNIDQ</sequence>
<dbReference type="GO" id="GO:0005737">
    <property type="term" value="C:cytoplasm"/>
    <property type="evidence" value="ECO:0007669"/>
    <property type="project" value="UniProtKB-SubCell"/>
</dbReference>
<keyword evidence="10" id="KW-0560">Oxidoreductase</keyword>
<evidence type="ECO:0000256" key="8">
    <source>
        <dbReference type="ARBA" id="ARBA00022827"/>
    </source>
</evidence>
<keyword evidence="9" id="KW-0521">NADP</keyword>
<evidence type="ECO:0000256" key="10">
    <source>
        <dbReference type="ARBA" id="ARBA00023002"/>
    </source>
</evidence>
<keyword evidence="5" id="KW-0963">Cytoplasm</keyword>
<dbReference type="CDD" id="cd12959">
    <property type="entry name" value="MMACHC-like"/>
    <property type="match status" value="1"/>
</dbReference>
<evidence type="ECO:0000313" key="13">
    <source>
        <dbReference type="Proteomes" id="UP000279833"/>
    </source>
</evidence>
<dbReference type="GO" id="GO:0071949">
    <property type="term" value="F:FAD binding"/>
    <property type="evidence" value="ECO:0007669"/>
    <property type="project" value="TreeGrafter"/>
</dbReference>
<keyword evidence="13" id="KW-1185">Reference proteome</keyword>
<keyword evidence="8" id="KW-0274">FAD</keyword>
<protein>
    <recommendedName>
        <fullName evidence="11">Cyanocobalamin reductase (cyanide-eliminating)</fullName>
    </recommendedName>
</protein>
<dbReference type="STRING" id="6186.A0A183JIR3"/>
<dbReference type="AlphaFoldDB" id="A0A183JIR3"/>
<comment type="cofactor">
    <cofactor evidence="1">
        <name>FMN</name>
        <dbReference type="ChEBI" id="CHEBI:58210"/>
    </cofactor>
</comment>
<gene>
    <name evidence="12" type="ORF">SCUD_LOCUS2588</name>
</gene>
<organism evidence="14">
    <name type="scientific">Schistosoma curassoni</name>
    <dbReference type="NCBI Taxonomy" id="6186"/>
    <lineage>
        <taxon>Eukaryota</taxon>
        <taxon>Metazoa</taxon>
        <taxon>Spiralia</taxon>
        <taxon>Lophotrochozoa</taxon>
        <taxon>Platyhelminthes</taxon>
        <taxon>Trematoda</taxon>
        <taxon>Digenea</taxon>
        <taxon>Strigeidida</taxon>
        <taxon>Schistosomatoidea</taxon>
        <taxon>Schistosomatidae</taxon>
        <taxon>Schistosoma</taxon>
    </lineage>
</organism>
<accession>A0A183JIR3</accession>
<comment type="similarity">
    <text evidence="4">Belongs to the MMACHC family.</text>
</comment>
<comment type="cofactor">
    <cofactor evidence="2">
        <name>FAD</name>
        <dbReference type="ChEBI" id="CHEBI:57692"/>
    </cofactor>
</comment>
<evidence type="ECO:0000313" key="14">
    <source>
        <dbReference type="WBParaSite" id="SCUD_0000258701-mRNA-1"/>
    </source>
</evidence>
<dbReference type="EMBL" id="UZAK01002565">
    <property type="protein sequence ID" value="VDO75603.1"/>
    <property type="molecule type" value="Genomic_DNA"/>
</dbReference>
<evidence type="ECO:0000256" key="9">
    <source>
        <dbReference type="ARBA" id="ARBA00022857"/>
    </source>
</evidence>
<comment type="subcellular location">
    <subcellularLocation>
        <location evidence="3">Cytoplasm</location>
    </subcellularLocation>
</comment>
<dbReference type="Pfam" id="PF16690">
    <property type="entry name" value="MMACHC"/>
    <property type="match status" value="1"/>
</dbReference>
<evidence type="ECO:0000256" key="4">
    <source>
        <dbReference type="ARBA" id="ARBA00007762"/>
    </source>
</evidence>
<evidence type="ECO:0000256" key="2">
    <source>
        <dbReference type="ARBA" id="ARBA00001974"/>
    </source>
</evidence>
<keyword evidence="7" id="KW-0288">FMN</keyword>
<evidence type="ECO:0000256" key="1">
    <source>
        <dbReference type="ARBA" id="ARBA00001917"/>
    </source>
</evidence>
<dbReference type="PANTHER" id="PTHR31457">
    <property type="entry name" value="METHYLMALONIC ACIDURIA AND HOMOCYSTINURIA TYPE C PROTEIN"/>
    <property type="match status" value="1"/>
</dbReference>
<dbReference type="GO" id="GO:0033787">
    <property type="term" value="F:cyanocobalamin reductase (cyanide-eliminating) (NADP+) activity"/>
    <property type="evidence" value="ECO:0007669"/>
    <property type="project" value="TreeGrafter"/>
</dbReference>
<dbReference type="GO" id="GO:0032451">
    <property type="term" value="F:demethylase activity"/>
    <property type="evidence" value="ECO:0007669"/>
    <property type="project" value="TreeGrafter"/>
</dbReference>
<dbReference type="InterPro" id="IPR032037">
    <property type="entry name" value="MMACHC"/>
</dbReference>